<dbReference type="InterPro" id="IPR011545">
    <property type="entry name" value="DEAD/DEAH_box_helicase_dom"/>
</dbReference>
<dbReference type="InterPro" id="IPR050079">
    <property type="entry name" value="DEAD_box_RNA_helicase"/>
</dbReference>
<keyword evidence="7" id="KW-1185">Reference proteome</keyword>
<dbReference type="InterPro" id="IPR014001">
    <property type="entry name" value="Helicase_ATP-bd"/>
</dbReference>
<dbReference type="STRING" id="398512.Bccel_2811"/>
<dbReference type="GO" id="GO:0016787">
    <property type="term" value="F:hydrolase activity"/>
    <property type="evidence" value="ECO:0007669"/>
    <property type="project" value="UniProtKB-KW"/>
</dbReference>
<dbReference type="RefSeq" id="WP_338053606.1">
    <property type="nucleotide sequence ID" value="NZ_LGTC01000001.1"/>
</dbReference>
<evidence type="ECO:0000313" key="7">
    <source>
        <dbReference type="Proteomes" id="UP000036923"/>
    </source>
</evidence>
<gene>
    <name evidence="6" type="ORF">Bccel_2811</name>
</gene>
<dbReference type="GO" id="GO:0005524">
    <property type="term" value="F:ATP binding"/>
    <property type="evidence" value="ECO:0007669"/>
    <property type="project" value="UniProtKB-KW"/>
</dbReference>
<dbReference type="PANTHER" id="PTHR47959">
    <property type="entry name" value="ATP-DEPENDENT RNA HELICASE RHLE-RELATED"/>
    <property type="match status" value="1"/>
</dbReference>
<dbReference type="GO" id="GO:0003676">
    <property type="term" value="F:nucleic acid binding"/>
    <property type="evidence" value="ECO:0007669"/>
    <property type="project" value="InterPro"/>
</dbReference>
<evidence type="ECO:0000256" key="1">
    <source>
        <dbReference type="ARBA" id="ARBA00022741"/>
    </source>
</evidence>
<dbReference type="SUPFAM" id="SSF52540">
    <property type="entry name" value="P-loop containing nucleoside triphosphate hydrolases"/>
    <property type="match status" value="1"/>
</dbReference>
<keyword evidence="2" id="KW-0378">Hydrolase</keyword>
<dbReference type="EMBL" id="LGTC01000001">
    <property type="protein sequence ID" value="KNY27540.1"/>
    <property type="molecule type" value="Genomic_DNA"/>
</dbReference>
<dbReference type="Pfam" id="PF00270">
    <property type="entry name" value="DEAD"/>
    <property type="match status" value="1"/>
</dbReference>
<feature type="domain" description="Helicase ATP-binding" evidence="5">
    <location>
        <begin position="34"/>
        <end position="98"/>
    </location>
</feature>
<dbReference type="PROSITE" id="PS51192">
    <property type="entry name" value="HELICASE_ATP_BIND_1"/>
    <property type="match status" value="1"/>
</dbReference>
<evidence type="ECO:0000256" key="3">
    <source>
        <dbReference type="ARBA" id="ARBA00022806"/>
    </source>
</evidence>
<dbReference type="PANTHER" id="PTHR47959:SF1">
    <property type="entry name" value="ATP-DEPENDENT RNA HELICASE DBPA"/>
    <property type="match status" value="1"/>
</dbReference>
<sequence>MIELLKSLNMEESIATALKKQNITVPTDVQRRVIPDILKNKDLIVRSQTGTGKTLAYLIPIFEKLKESNDLHTIILVPTHELAAQVHKQIEFLAKIQI</sequence>
<dbReference type="GO" id="GO:0005829">
    <property type="term" value="C:cytosol"/>
    <property type="evidence" value="ECO:0007669"/>
    <property type="project" value="TreeGrafter"/>
</dbReference>
<dbReference type="Proteomes" id="UP000036923">
    <property type="component" value="Unassembled WGS sequence"/>
</dbReference>
<reference evidence="7" key="1">
    <citation type="submission" date="2015-07" db="EMBL/GenBank/DDBJ databases">
        <title>Near-Complete Genome Sequence of the Cellulolytic Bacterium Bacteroides (Pseudobacteroides) cellulosolvens ATCC 35603.</title>
        <authorList>
            <person name="Dassa B."/>
            <person name="Utturkar S.M."/>
            <person name="Klingeman D.M."/>
            <person name="Hurt R.A."/>
            <person name="Keller M."/>
            <person name="Xu J."/>
            <person name="Reddy Y.H.K."/>
            <person name="Borovok I."/>
            <person name="Grinberg I.R."/>
            <person name="Lamed R."/>
            <person name="Zhivin O."/>
            <person name="Bayer E.A."/>
            <person name="Brown S.D."/>
        </authorList>
    </citation>
    <scope>NUCLEOTIDE SEQUENCE [LARGE SCALE GENOMIC DNA]</scope>
    <source>
        <strain evidence="7">DSM 2933</strain>
    </source>
</reference>
<comment type="caution">
    <text evidence="6">The sequence shown here is derived from an EMBL/GenBank/DDBJ whole genome shotgun (WGS) entry which is preliminary data.</text>
</comment>
<dbReference type="AlphaFoldDB" id="A0A0L6JPA6"/>
<dbReference type="Gene3D" id="3.40.50.300">
    <property type="entry name" value="P-loop containing nucleotide triphosphate hydrolases"/>
    <property type="match status" value="1"/>
</dbReference>
<dbReference type="GO" id="GO:0003724">
    <property type="term" value="F:RNA helicase activity"/>
    <property type="evidence" value="ECO:0007669"/>
    <property type="project" value="TreeGrafter"/>
</dbReference>
<organism evidence="6 7">
    <name type="scientific">Pseudobacteroides cellulosolvens ATCC 35603 = DSM 2933</name>
    <dbReference type="NCBI Taxonomy" id="398512"/>
    <lineage>
        <taxon>Bacteria</taxon>
        <taxon>Bacillati</taxon>
        <taxon>Bacillota</taxon>
        <taxon>Clostridia</taxon>
        <taxon>Eubacteriales</taxon>
        <taxon>Oscillospiraceae</taxon>
        <taxon>Pseudobacteroides</taxon>
    </lineage>
</organism>
<dbReference type="InterPro" id="IPR027417">
    <property type="entry name" value="P-loop_NTPase"/>
</dbReference>
<name>A0A0L6JPA6_9FIRM</name>
<evidence type="ECO:0000256" key="2">
    <source>
        <dbReference type="ARBA" id="ARBA00022801"/>
    </source>
</evidence>
<proteinExistence type="predicted"/>
<evidence type="ECO:0000256" key="4">
    <source>
        <dbReference type="ARBA" id="ARBA00022840"/>
    </source>
</evidence>
<keyword evidence="3 6" id="KW-0347">Helicase</keyword>
<protein>
    <submittedName>
        <fullName evidence="6">DEAD/DEAH box helicase domain protein</fullName>
    </submittedName>
</protein>
<keyword evidence="4" id="KW-0067">ATP-binding</keyword>
<accession>A0A0L6JPA6</accession>
<keyword evidence="1" id="KW-0547">Nucleotide-binding</keyword>
<evidence type="ECO:0000313" key="6">
    <source>
        <dbReference type="EMBL" id="KNY27540.1"/>
    </source>
</evidence>
<evidence type="ECO:0000259" key="5">
    <source>
        <dbReference type="PROSITE" id="PS51192"/>
    </source>
</evidence>